<reference evidence="2" key="1">
    <citation type="journal article" date="2019" name="Int. J. Syst. Evol. Microbiol.">
        <title>The Global Catalogue of Microorganisms (GCM) 10K type strain sequencing project: providing services to taxonomists for standard genome sequencing and annotation.</title>
        <authorList>
            <consortium name="The Broad Institute Genomics Platform"/>
            <consortium name="The Broad Institute Genome Sequencing Center for Infectious Disease"/>
            <person name="Wu L."/>
            <person name="Ma J."/>
        </authorList>
    </citation>
    <scope>NUCLEOTIDE SEQUENCE [LARGE SCALE GENOMIC DNA]</scope>
    <source>
        <strain evidence="2">GH52</strain>
    </source>
</reference>
<keyword evidence="2" id="KW-1185">Reference proteome</keyword>
<dbReference type="EMBL" id="JBHUHO010000007">
    <property type="protein sequence ID" value="MFD2114541.1"/>
    <property type="molecule type" value="Genomic_DNA"/>
</dbReference>
<proteinExistence type="predicted"/>
<gene>
    <name evidence="1" type="ORF">ACFSJH_02120</name>
</gene>
<dbReference type="Proteomes" id="UP001597362">
    <property type="component" value="Unassembled WGS sequence"/>
</dbReference>
<evidence type="ECO:0000313" key="2">
    <source>
        <dbReference type="Proteomes" id="UP001597362"/>
    </source>
</evidence>
<sequence length="315" mass="37225">MNSDQPIDLDKQAELMKKYVVYTRKTRVQKLLVYTGYFRLSRYGKYLLSQSNIIKSKPNQELLFEAYDFDVKVRKVFFDYVKKAEIQFKSHLVNAVSLKVNDSAFYLDQQYYTPSKGDNDKIKKKANRKFFAEKFFENLKKQEEELRRNVTKFPELKDYRNGGGRSKQKIPCWAALSYFDFGTVTNIYAYLRGDLRKEVLVYGYSGKNYGKQVTKQMDTWLDATRNLRNVCSHHNKLIGKTSSIVLPESGEDEILVTNTDLFSRIYALRKLLNEKDVKQLKVDLDKIIRKTKFDLYLFGILPSDWKERFDRINKL</sequence>
<evidence type="ECO:0000313" key="1">
    <source>
        <dbReference type="EMBL" id="MFD2114541.1"/>
    </source>
</evidence>
<dbReference type="InterPro" id="IPR011664">
    <property type="entry name" value="Abi_system_AbiD/AbiF-like"/>
</dbReference>
<accession>A0ABW4YFP1</accession>
<organism evidence="1 2">
    <name type="scientific">Paenibacillus yanchengensis</name>
    <dbReference type="NCBI Taxonomy" id="2035833"/>
    <lineage>
        <taxon>Bacteria</taxon>
        <taxon>Bacillati</taxon>
        <taxon>Bacillota</taxon>
        <taxon>Bacilli</taxon>
        <taxon>Bacillales</taxon>
        <taxon>Paenibacillaceae</taxon>
        <taxon>Paenibacillus</taxon>
    </lineage>
</organism>
<name>A0ABW4YFP1_9BACL</name>
<comment type="caution">
    <text evidence="1">The sequence shown here is derived from an EMBL/GenBank/DDBJ whole genome shotgun (WGS) entry which is preliminary data.</text>
</comment>
<dbReference type="RefSeq" id="WP_377769555.1">
    <property type="nucleotide sequence ID" value="NZ_JBHUHO010000007.1"/>
</dbReference>
<dbReference type="Pfam" id="PF07751">
    <property type="entry name" value="Abi_2"/>
    <property type="match status" value="1"/>
</dbReference>
<protein>
    <submittedName>
        <fullName evidence="1">Abi family protein</fullName>
    </submittedName>
</protein>